<protein>
    <recommendedName>
        <fullName evidence="1">Transposase DDE domain-containing protein</fullName>
    </recommendedName>
</protein>
<reference evidence="2" key="1">
    <citation type="submission" date="2018-06" db="EMBL/GenBank/DDBJ databases">
        <authorList>
            <person name="Zhirakovskaya E."/>
        </authorList>
    </citation>
    <scope>NUCLEOTIDE SEQUENCE</scope>
</reference>
<feature type="non-terminal residue" evidence="2">
    <location>
        <position position="1"/>
    </location>
</feature>
<proteinExistence type="predicted"/>
<gene>
    <name evidence="2" type="ORF">MNBD_BACTEROID02-887</name>
</gene>
<evidence type="ECO:0000313" key="2">
    <source>
        <dbReference type="EMBL" id="VAV84343.1"/>
    </source>
</evidence>
<dbReference type="InterPro" id="IPR025668">
    <property type="entry name" value="Tnp_DDE_dom"/>
</dbReference>
<name>A0A3B0RIG5_9ZZZZ</name>
<dbReference type="AlphaFoldDB" id="A0A3B0RIG5"/>
<evidence type="ECO:0000259" key="1">
    <source>
        <dbReference type="Pfam" id="PF13751"/>
    </source>
</evidence>
<organism evidence="2">
    <name type="scientific">hydrothermal vent metagenome</name>
    <dbReference type="NCBI Taxonomy" id="652676"/>
    <lineage>
        <taxon>unclassified sequences</taxon>
        <taxon>metagenomes</taxon>
        <taxon>ecological metagenomes</taxon>
    </lineage>
</organism>
<feature type="domain" description="Transposase DDE" evidence="1">
    <location>
        <begin position="3"/>
        <end position="49"/>
    </location>
</feature>
<dbReference type="EMBL" id="UOEB01000149">
    <property type="protein sequence ID" value="VAV84343.1"/>
    <property type="molecule type" value="Genomic_DNA"/>
</dbReference>
<dbReference type="Pfam" id="PF13751">
    <property type="entry name" value="DDE_Tnp_1_6"/>
    <property type="match status" value="1"/>
</dbReference>
<accession>A0A3B0RIG5</accession>
<sequence length="79" mass="9539">KFRRRAAIEPVIGHLKTDFRLNQNYLWGENSPQINAFLAATGWNLKKMMKQLKQNIENLLYNTFNRIFSLFYLPQKWSY</sequence>